<dbReference type="SUPFAM" id="SSF58104">
    <property type="entry name" value="Methyl-accepting chemotaxis protein (MCP) signaling domain"/>
    <property type="match status" value="1"/>
</dbReference>
<name>A0A1S8L340_9CLOT</name>
<dbReference type="InterPro" id="IPR004089">
    <property type="entry name" value="MCPsignal_dom"/>
</dbReference>
<keyword evidence="6" id="KW-0472">Membrane</keyword>
<dbReference type="EMBL" id="CP096983">
    <property type="protein sequence ID" value="URZ12491.1"/>
    <property type="molecule type" value="Genomic_DNA"/>
</dbReference>
<keyword evidence="5" id="KW-1133">Transmembrane helix</keyword>
<dbReference type="PROSITE" id="PS50885">
    <property type="entry name" value="HAMP"/>
    <property type="match status" value="1"/>
</dbReference>
<dbReference type="PANTHER" id="PTHR32089">
    <property type="entry name" value="METHYL-ACCEPTING CHEMOTAXIS PROTEIN MCPB"/>
    <property type="match status" value="1"/>
</dbReference>
<keyword evidence="7" id="KW-0807">Transducer</keyword>
<evidence type="ECO:0000256" key="6">
    <source>
        <dbReference type="ARBA" id="ARBA00023136"/>
    </source>
</evidence>
<dbReference type="InterPro" id="IPR029151">
    <property type="entry name" value="Sensor-like_sf"/>
</dbReference>
<evidence type="ECO:0000313" key="10">
    <source>
        <dbReference type="Proteomes" id="UP000190951"/>
    </source>
</evidence>
<dbReference type="SMART" id="SM00304">
    <property type="entry name" value="HAMP"/>
    <property type="match status" value="1"/>
</dbReference>
<keyword evidence="3" id="KW-0145">Chemotaxis</keyword>
<comment type="subcellular location">
    <subcellularLocation>
        <location evidence="1">Cell membrane</location>
        <topology evidence="1">Multi-pass membrane protein</topology>
    </subcellularLocation>
</comment>
<dbReference type="GO" id="GO:0007165">
    <property type="term" value="P:signal transduction"/>
    <property type="evidence" value="ECO:0007669"/>
    <property type="project" value="UniProtKB-KW"/>
</dbReference>
<protein>
    <submittedName>
        <fullName evidence="9">Methyl-accepting chemotaxis protein McpC</fullName>
    </submittedName>
</protein>
<dbReference type="Proteomes" id="UP000190951">
    <property type="component" value="Chromosome"/>
</dbReference>
<dbReference type="PANTHER" id="PTHR32089:SF114">
    <property type="entry name" value="METHYL-ACCEPTING CHEMOTAXIS PROTEIN MCPB"/>
    <property type="match status" value="1"/>
</dbReference>
<dbReference type="Pfam" id="PF00672">
    <property type="entry name" value="HAMP"/>
    <property type="match status" value="1"/>
</dbReference>
<sequence length="665" mass="72532">MKFKKFDLNSIRSKLIASLILICVIPLIVEGAFSYNQSKSILNNKLNLTSTQMLNEVNSGLVDYFHGFNDMVALTAGNYDLVNVDEGNNFSFVLGLLKDLQNSNKDILDAYYGTASGKFSISTEAKMPEGYDATKRPWYMEAVKNSGKTIVTQPYKDVVTQGMVVGIARAVMKDGKVVGVVGVDCTLSTLADRISTKKIGNTGYVFISDKDGNIIAHPNKKIISTNEAAKLSFWDKAKTTDSDFVTYEYNGEKKFGVYQTNKLTGWKIVASLKNDELTNDTKSITLTTAILIGIMTLIAIGLSLLLSKGIDINIKKLRGVFEKASHGDLSNKIEIKTKDEFGDLAKDYNSMIKNIGILLENARKTSDTVLETTSNLSSMAEETNASMSQVAMAVSEISKGAVNLAETSGDSASSIGTLSEKLDDVSEVTKDMSNVSNDTKNLSKKGIDTVNVLISKNTETMDASIVVSNIVGDMDNSVREISTISDAITDITDQTNLLALNASIEAARAGEAGKGFAVVAEEIRELAEQSKNSTEQIKSIIANIQEKASKAVKAIDNNKKIGLEQNEVVARTEEIFTDILMSIVTLVEKVDNVRISVEDMQVQKQIFVEQVENTSAISEETASSIEEVTASTEEVTETMDKFAQHTVEVQGLAERLKEEIYKFRV</sequence>
<dbReference type="AlphaFoldDB" id="A0A1S8L340"/>
<dbReference type="Pfam" id="PF02743">
    <property type="entry name" value="dCache_1"/>
    <property type="match status" value="1"/>
</dbReference>
<dbReference type="KEGG" id="crw:CROST_032130"/>
<dbReference type="SMART" id="SM00283">
    <property type="entry name" value="MA"/>
    <property type="match status" value="1"/>
</dbReference>
<dbReference type="InterPro" id="IPR003660">
    <property type="entry name" value="HAMP_dom"/>
</dbReference>
<evidence type="ECO:0000256" key="3">
    <source>
        <dbReference type="ARBA" id="ARBA00022500"/>
    </source>
</evidence>
<keyword evidence="4" id="KW-0812">Transmembrane</keyword>
<dbReference type="Gene3D" id="1.10.287.950">
    <property type="entry name" value="Methyl-accepting chemotaxis protein"/>
    <property type="match status" value="1"/>
</dbReference>
<dbReference type="Gene3D" id="3.30.450.20">
    <property type="entry name" value="PAS domain"/>
    <property type="match status" value="2"/>
</dbReference>
<dbReference type="PROSITE" id="PS50111">
    <property type="entry name" value="CHEMOTAXIS_TRANSDUC_2"/>
    <property type="match status" value="1"/>
</dbReference>
<evidence type="ECO:0000256" key="4">
    <source>
        <dbReference type="ARBA" id="ARBA00022692"/>
    </source>
</evidence>
<gene>
    <name evidence="9" type="primary">mcpC_2</name>
    <name evidence="9" type="ORF">CROST_032130</name>
</gene>
<dbReference type="RefSeq" id="WP_077832626.1">
    <property type="nucleotide sequence ID" value="NZ_CP096983.1"/>
</dbReference>
<keyword evidence="10" id="KW-1185">Reference proteome</keyword>
<comment type="similarity">
    <text evidence="8">Belongs to the methyl-accepting chemotaxis (MCP) protein family.</text>
</comment>
<evidence type="ECO:0000256" key="7">
    <source>
        <dbReference type="ARBA" id="ARBA00023224"/>
    </source>
</evidence>
<reference evidence="9 10" key="1">
    <citation type="submission" date="2022-04" db="EMBL/GenBank/DDBJ databases">
        <title>Genome sequence of C. roseum typestrain.</title>
        <authorList>
            <person name="Poehlein A."/>
            <person name="Schoch T."/>
            <person name="Duerre P."/>
            <person name="Daniel R."/>
        </authorList>
    </citation>
    <scope>NUCLEOTIDE SEQUENCE [LARGE SCALE GENOMIC DNA]</scope>
    <source>
        <strain evidence="9 10">DSM 7320</strain>
    </source>
</reference>
<dbReference type="CDD" id="cd06225">
    <property type="entry name" value="HAMP"/>
    <property type="match status" value="1"/>
</dbReference>
<dbReference type="CDD" id="cd12912">
    <property type="entry name" value="PDC2_MCP_like"/>
    <property type="match status" value="1"/>
</dbReference>
<proteinExistence type="inferred from homology"/>
<evidence type="ECO:0000313" key="9">
    <source>
        <dbReference type="EMBL" id="URZ12491.1"/>
    </source>
</evidence>
<dbReference type="InterPro" id="IPR033479">
    <property type="entry name" value="dCache_1"/>
</dbReference>
<keyword evidence="2" id="KW-1003">Cell membrane</keyword>
<evidence type="ECO:0000256" key="8">
    <source>
        <dbReference type="ARBA" id="ARBA00029447"/>
    </source>
</evidence>
<dbReference type="GO" id="GO:0006935">
    <property type="term" value="P:chemotaxis"/>
    <property type="evidence" value="ECO:0007669"/>
    <property type="project" value="UniProtKB-KW"/>
</dbReference>
<accession>A0A1S8L340</accession>
<dbReference type="CDD" id="cd11386">
    <property type="entry name" value="MCP_signal"/>
    <property type="match status" value="1"/>
</dbReference>
<organism evidence="9 10">
    <name type="scientific">Clostridium felsineum</name>
    <dbReference type="NCBI Taxonomy" id="36839"/>
    <lineage>
        <taxon>Bacteria</taxon>
        <taxon>Bacillati</taxon>
        <taxon>Bacillota</taxon>
        <taxon>Clostridia</taxon>
        <taxon>Eubacteriales</taxon>
        <taxon>Clostridiaceae</taxon>
        <taxon>Clostridium</taxon>
    </lineage>
</organism>
<dbReference type="CDD" id="cd18773">
    <property type="entry name" value="PDC1_HK_sensor"/>
    <property type="match status" value="1"/>
</dbReference>
<evidence type="ECO:0000256" key="5">
    <source>
        <dbReference type="ARBA" id="ARBA00022989"/>
    </source>
</evidence>
<dbReference type="Pfam" id="PF00015">
    <property type="entry name" value="MCPsignal"/>
    <property type="match status" value="1"/>
</dbReference>
<evidence type="ECO:0000256" key="2">
    <source>
        <dbReference type="ARBA" id="ARBA00022475"/>
    </source>
</evidence>
<evidence type="ECO:0000256" key="1">
    <source>
        <dbReference type="ARBA" id="ARBA00004651"/>
    </source>
</evidence>
<dbReference type="GO" id="GO:0005886">
    <property type="term" value="C:plasma membrane"/>
    <property type="evidence" value="ECO:0007669"/>
    <property type="project" value="UniProtKB-SubCell"/>
</dbReference>
<dbReference type="SUPFAM" id="SSF103190">
    <property type="entry name" value="Sensory domain-like"/>
    <property type="match status" value="1"/>
</dbReference>
<dbReference type="STRING" id="84029.CROST_27860"/>